<feature type="transmembrane region" description="Helical" evidence="5">
    <location>
        <begin position="204"/>
        <end position="222"/>
    </location>
</feature>
<evidence type="ECO:0000313" key="8">
    <source>
        <dbReference type="Proteomes" id="UP000198211"/>
    </source>
</evidence>
<dbReference type="Pfam" id="PF01490">
    <property type="entry name" value="Aa_trans"/>
    <property type="match status" value="2"/>
</dbReference>
<dbReference type="Proteomes" id="UP000198211">
    <property type="component" value="Unassembled WGS sequence"/>
</dbReference>
<dbReference type="PANTHER" id="PTHR22950:SF652">
    <property type="entry name" value="TRANSMEMBRANE AMINO ACID TRANSPORTER FAMILY PROTEIN"/>
    <property type="match status" value="1"/>
</dbReference>
<accession>A0A225VPI3</accession>
<dbReference type="AlphaFoldDB" id="A0A225VPI3"/>
<evidence type="ECO:0000256" key="1">
    <source>
        <dbReference type="ARBA" id="ARBA00004141"/>
    </source>
</evidence>
<feature type="transmembrane region" description="Helical" evidence="5">
    <location>
        <begin position="464"/>
        <end position="486"/>
    </location>
</feature>
<feature type="transmembrane region" description="Helical" evidence="5">
    <location>
        <begin position="383"/>
        <end position="403"/>
    </location>
</feature>
<feature type="transmembrane region" description="Helical" evidence="5">
    <location>
        <begin position="285"/>
        <end position="304"/>
    </location>
</feature>
<evidence type="ECO:0000256" key="5">
    <source>
        <dbReference type="SAM" id="Phobius"/>
    </source>
</evidence>
<reference evidence="8" key="1">
    <citation type="submission" date="2017-03" db="EMBL/GenBank/DDBJ databases">
        <title>Phytopthora megakarya and P. palmivora, two closely related causual agents of cacao black pod achieved similar genome size and gene model numbers by different mechanisms.</title>
        <authorList>
            <person name="Ali S."/>
            <person name="Shao J."/>
            <person name="Larry D.J."/>
            <person name="Kronmiller B."/>
            <person name="Shen D."/>
            <person name="Strem M.D."/>
            <person name="Melnick R.L."/>
            <person name="Guiltinan M.J."/>
            <person name="Tyler B.M."/>
            <person name="Meinhardt L.W."/>
            <person name="Bailey B.A."/>
        </authorList>
    </citation>
    <scope>NUCLEOTIDE SEQUENCE [LARGE SCALE GENOMIC DNA]</scope>
    <source>
        <strain evidence="8">zdho120</strain>
    </source>
</reference>
<keyword evidence="8" id="KW-1185">Reference proteome</keyword>
<feature type="transmembrane region" description="Helical" evidence="5">
    <location>
        <begin position="498"/>
        <end position="523"/>
    </location>
</feature>
<dbReference type="PANTHER" id="PTHR22950">
    <property type="entry name" value="AMINO ACID TRANSPORTER"/>
    <property type="match status" value="1"/>
</dbReference>
<evidence type="ECO:0000256" key="4">
    <source>
        <dbReference type="ARBA" id="ARBA00023136"/>
    </source>
</evidence>
<feature type="transmembrane region" description="Helical" evidence="5">
    <location>
        <begin position="125"/>
        <end position="149"/>
    </location>
</feature>
<keyword evidence="2 5" id="KW-0812">Transmembrane</keyword>
<feature type="domain" description="Amino acid transporter transmembrane" evidence="6">
    <location>
        <begin position="336"/>
        <end position="511"/>
    </location>
</feature>
<organism evidence="7 8">
    <name type="scientific">Phytophthora megakarya</name>
    <dbReference type="NCBI Taxonomy" id="4795"/>
    <lineage>
        <taxon>Eukaryota</taxon>
        <taxon>Sar</taxon>
        <taxon>Stramenopiles</taxon>
        <taxon>Oomycota</taxon>
        <taxon>Peronosporomycetes</taxon>
        <taxon>Peronosporales</taxon>
        <taxon>Peronosporaceae</taxon>
        <taxon>Phytophthora</taxon>
    </lineage>
</organism>
<feature type="transmembrane region" description="Helical" evidence="5">
    <location>
        <begin position="439"/>
        <end position="458"/>
    </location>
</feature>
<evidence type="ECO:0000313" key="7">
    <source>
        <dbReference type="EMBL" id="OWZ07245.1"/>
    </source>
</evidence>
<feature type="transmembrane region" description="Helical" evidence="5">
    <location>
        <begin position="69"/>
        <end position="90"/>
    </location>
</feature>
<proteinExistence type="predicted"/>
<feature type="transmembrane region" description="Helical" evidence="5">
    <location>
        <begin position="36"/>
        <end position="57"/>
    </location>
</feature>
<comment type="caution">
    <text evidence="7">The sequence shown here is derived from an EMBL/GenBank/DDBJ whole genome shotgun (WGS) entry which is preliminary data.</text>
</comment>
<dbReference type="InterPro" id="IPR013057">
    <property type="entry name" value="AA_transpt_TM"/>
</dbReference>
<protein>
    <recommendedName>
        <fullName evidence="6">Amino acid transporter transmembrane domain-containing protein</fullName>
    </recommendedName>
</protein>
<keyword evidence="3 5" id="KW-1133">Transmembrane helix</keyword>
<dbReference type="GO" id="GO:0016020">
    <property type="term" value="C:membrane"/>
    <property type="evidence" value="ECO:0007669"/>
    <property type="project" value="UniProtKB-SubCell"/>
</dbReference>
<feature type="transmembrane region" description="Helical" evidence="5">
    <location>
        <begin position="177"/>
        <end position="197"/>
    </location>
</feature>
<evidence type="ECO:0000256" key="3">
    <source>
        <dbReference type="ARBA" id="ARBA00022989"/>
    </source>
</evidence>
<dbReference type="GO" id="GO:0015179">
    <property type="term" value="F:L-amino acid transmembrane transporter activity"/>
    <property type="evidence" value="ECO:0007669"/>
    <property type="project" value="TreeGrafter"/>
</dbReference>
<evidence type="ECO:0000256" key="2">
    <source>
        <dbReference type="ARBA" id="ARBA00022692"/>
    </source>
</evidence>
<name>A0A225VPI3_9STRA</name>
<sequence length="525" mass="57526">MLASPMLSRASSTRSLPIRLPEATLTRPVKDQPQRLPALHVFMGFMMSIIGAGMLSVPYTLVLVPMWQALAGIVFVGSAMSCTATALLFAHVHAAARAEFEEHALGAGSKFVGFQALARRAGGSALGYTVSLIMATGVYGGCIGNIQIIRDLTPFVIKLVYHVEDLSESGQEKVKQIVMWMLLAVVVLPLCMLRTLSALQPTNYVSFVLSIYLVGAVVYRSFDGYSPMEAEQTNGTQVSDTSIDEILNSTNNSGSFGLMDVLTDRISTSSLQGNSFTRLAQALSIYNFAFMMTLNLLPLFVQLLKANGDNSARMTRSMRNFTTCVTVSPLLATRSQMMKYIFGASSICSVLYGAIGCAAFDLYGDDIDGNILLNLQNDSTMKIPLVATYLTVLFTFPLLFLPLRSLVEELLGQTLTPRDFEYGEFPDENKQNEGQRVHVRLVIVLALLCSQQIIALNVSGIEVVFSLMGATSCLIICYVFPVIAFTRVYPWRRVRHGVLWLSMLWSIVVIVTIQGATCVWLLLTS</sequence>
<feature type="domain" description="Amino acid transporter transmembrane" evidence="6">
    <location>
        <begin position="40"/>
        <end position="302"/>
    </location>
</feature>
<feature type="transmembrane region" description="Helical" evidence="5">
    <location>
        <begin position="340"/>
        <end position="363"/>
    </location>
</feature>
<dbReference type="STRING" id="4795.A0A225VPI3"/>
<keyword evidence="4 5" id="KW-0472">Membrane</keyword>
<gene>
    <name evidence="7" type="ORF">PHMEG_00020383</name>
</gene>
<dbReference type="OrthoDB" id="513400at2759"/>
<dbReference type="EMBL" id="NBNE01003613">
    <property type="protein sequence ID" value="OWZ07245.1"/>
    <property type="molecule type" value="Genomic_DNA"/>
</dbReference>
<evidence type="ECO:0000259" key="6">
    <source>
        <dbReference type="Pfam" id="PF01490"/>
    </source>
</evidence>
<comment type="subcellular location">
    <subcellularLocation>
        <location evidence="1">Membrane</location>
        <topology evidence="1">Multi-pass membrane protein</topology>
    </subcellularLocation>
</comment>